<name>A0ACB8B3K9_9AGAM</name>
<accession>A0ACB8B3K9</accession>
<evidence type="ECO:0000313" key="2">
    <source>
        <dbReference type="Proteomes" id="UP000790709"/>
    </source>
</evidence>
<evidence type="ECO:0000313" key="1">
    <source>
        <dbReference type="EMBL" id="KAH7920019.1"/>
    </source>
</evidence>
<gene>
    <name evidence="1" type="ORF">BV22DRAFT_1050654</name>
</gene>
<keyword evidence="2" id="KW-1185">Reference proteome</keyword>
<sequence length="577" mass="63918">MPRYSSAPSTRQSRSSSSPYTLRSNTSSPSSPSMLSTDAETLRQLRAEVIRARQEAARRKEEATEAKSALRKAREAKQKAEEEKKVAMSNADAAHSAKKRFLDARDRAISCPVCHEISRRPFTWFQNTIAGRMEYTRAPEHLRHPPYTAAQLDEIYRSRYALIVSYSCPMCRKDVQEKPIETRCLKELIDAISDAFGVPTEVADDLKLNIQDPWADSWFSRQLLATAVQGFNSKSMYWKEGGSSDCGTFGYGGAGHTSNVQQTHRIGIPPKVAGQKVEAGYASMGSEFRGSYEDRAQAGKHWLQIKRVLKPPQWPIDGWDPHDPPSSAKVPNRGVACQQRDGVRLECPVAGVVVHRRLEIPGNGSGLLSPALHPLMVLIAHICASFPVFATRKSIVPSSRTPPRPMTISVIQLLGRMGDLRTGHWPRRRRFRKDGFPLVGWQGNSGLHKHPYFCPFHRNGDEEALSIRSAARGCAPGSSLIGGDIWCCLEMECEKWLRRVPWASGSSVYGSYAGSGHGLWSWSVVGDGRGGGRGRGCGWGRVEAQALDPTSRRGLLAKHTPHAFALHPQAREESDYV</sequence>
<organism evidence="1 2">
    <name type="scientific">Leucogyrophana mollusca</name>
    <dbReference type="NCBI Taxonomy" id="85980"/>
    <lineage>
        <taxon>Eukaryota</taxon>
        <taxon>Fungi</taxon>
        <taxon>Dikarya</taxon>
        <taxon>Basidiomycota</taxon>
        <taxon>Agaricomycotina</taxon>
        <taxon>Agaricomycetes</taxon>
        <taxon>Agaricomycetidae</taxon>
        <taxon>Boletales</taxon>
        <taxon>Boletales incertae sedis</taxon>
        <taxon>Leucogyrophana</taxon>
    </lineage>
</organism>
<dbReference type="EMBL" id="MU266611">
    <property type="protein sequence ID" value="KAH7920019.1"/>
    <property type="molecule type" value="Genomic_DNA"/>
</dbReference>
<protein>
    <submittedName>
        <fullName evidence="1">Uncharacterized protein</fullName>
    </submittedName>
</protein>
<proteinExistence type="predicted"/>
<reference evidence="1" key="1">
    <citation type="journal article" date="2021" name="New Phytol.">
        <title>Evolutionary innovations through gain and loss of genes in the ectomycorrhizal Boletales.</title>
        <authorList>
            <person name="Wu G."/>
            <person name="Miyauchi S."/>
            <person name="Morin E."/>
            <person name="Kuo A."/>
            <person name="Drula E."/>
            <person name="Varga T."/>
            <person name="Kohler A."/>
            <person name="Feng B."/>
            <person name="Cao Y."/>
            <person name="Lipzen A."/>
            <person name="Daum C."/>
            <person name="Hundley H."/>
            <person name="Pangilinan J."/>
            <person name="Johnson J."/>
            <person name="Barry K."/>
            <person name="LaButti K."/>
            <person name="Ng V."/>
            <person name="Ahrendt S."/>
            <person name="Min B."/>
            <person name="Choi I.G."/>
            <person name="Park H."/>
            <person name="Plett J.M."/>
            <person name="Magnuson J."/>
            <person name="Spatafora J.W."/>
            <person name="Nagy L.G."/>
            <person name="Henrissat B."/>
            <person name="Grigoriev I.V."/>
            <person name="Yang Z.L."/>
            <person name="Xu J."/>
            <person name="Martin F.M."/>
        </authorList>
    </citation>
    <scope>NUCLEOTIDE SEQUENCE</scope>
    <source>
        <strain evidence="1">KUC20120723A-06</strain>
    </source>
</reference>
<dbReference type="Proteomes" id="UP000790709">
    <property type="component" value="Unassembled WGS sequence"/>
</dbReference>
<comment type="caution">
    <text evidence="1">The sequence shown here is derived from an EMBL/GenBank/DDBJ whole genome shotgun (WGS) entry which is preliminary data.</text>
</comment>